<organism evidence="5 6">
    <name type="scientific">Emericellopsis atlantica</name>
    <dbReference type="NCBI Taxonomy" id="2614577"/>
    <lineage>
        <taxon>Eukaryota</taxon>
        <taxon>Fungi</taxon>
        <taxon>Dikarya</taxon>
        <taxon>Ascomycota</taxon>
        <taxon>Pezizomycotina</taxon>
        <taxon>Sordariomycetes</taxon>
        <taxon>Hypocreomycetidae</taxon>
        <taxon>Hypocreales</taxon>
        <taxon>Bionectriaceae</taxon>
        <taxon>Emericellopsis</taxon>
    </lineage>
</organism>
<dbReference type="PROSITE" id="PS50088">
    <property type="entry name" value="ANK_REPEAT"/>
    <property type="match status" value="1"/>
</dbReference>
<dbReference type="Gene3D" id="1.25.40.20">
    <property type="entry name" value="Ankyrin repeat-containing domain"/>
    <property type="match status" value="1"/>
</dbReference>
<keyword evidence="2" id="KW-0040">ANK repeat</keyword>
<sequence>MAVSGAWGALRIAIDVSLTLMFFYDKLSEMLSRIGRFTHANDSYHVLFPADPRLKALVFQYLSGLIAICTEVIRYAHKSAPSQLMSALGSTFDTRFGPLEKDLQSIASAISEAANTQAIGLSQEGHRDTKSKLGQIMCRLKDMDLVTTKGSRDLWKHKVAKAISKGDIKHTLDLRYYCEKGTSTWMLQTDEYIQWQESSASRTLWVTGKLGSGKSVILASLVMNLFRLAKTVSTEDSAIAHYFWRKGVKTAVTASSILGNIAYQILHSKEMEPALDAHLERFGGFETLKLSNDSCIDLLIAVVPPRCKLFIVLDGLGNCESSEVHTIFRELKRLAAARRVLLLCSSHPNWKELRLASDTLPIPFITVMIEDTDRTAEAKDYITRELTMWESQDLYLGDAKDLIQEKLLAGWQNMFLWLSLQLRLLREDLEHSPLELTSALSRIHEELSELYTRALMHLAETEGVKARAVLELVTAAEPPLTFKELRIAANVIPGDITWRPLHSSKIAADFCWQFGRYLLETDPEDGQVRLVHPTVALHLCGLPNNELASAMHFQYEQAEERVAMVCLTYLNMPALADLTTLKRKSADRPQRGIFHVAAQPVAQSSGLGRRLMSMYGSIFEGNDPLRVLASSAKDQGDNLGWAIDQGHRPLVTCHFNDTNRRSLELVTAQTMRLYSLLHFRWKGFEFSGPVWQIYVPPRPLETVTASLTGTTRITDNVRRLRDAAVSFLLVLFKGASITRETLLKILLDIVQRVDLDDLMISGKLPLVYALQDDAHDDDEDEAGLYSLTTHDRVSALLAAGADPNGYCFEGDSRRQLHVPLLQCMRADQVNCLELLLRYGADPNVQDSHDGMRTCLMKAVLAQGSVPGLRVLLQYGADARACDSTGKTVLHYQIRKEDGLRPMLAELERAGQLQAVLNVANNQGVTVLYDALLHVSDDSPIRALVDAGARRLAVGGDIIVDIVPDAKNRTALSSRRLRLLREGCARAPRLGPARGLIPGLQAMEDDGLVQCRTRPPLYLVDTDDW</sequence>
<feature type="domain" description="Nephrocystin 3-like N-terminal" evidence="4">
    <location>
        <begin position="181"/>
        <end position="344"/>
    </location>
</feature>
<evidence type="ECO:0000256" key="1">
    <source>
        <dbReference type="ARBA" id="ARBA00022737"/>
    </source>
</evidence>
<dbReference type="Pfam" id="PF12796">
    <property type="entry name" value="Ank_2"/>
    <property type="match status" value="1"/>
</dbReference>
<keyword evidence="1" id="KW-0677">Repeat</keyword>
<dbReference type="PANTHER" id="PTHR10039:SF10">
    <property type="entry name" value="NACHT DOMAIN-CONTAINING PROTEIN"/>
    <property type="match status" value="1"/>
</dbReference>
<reference evidence="5" key="1">
    <citation type="journal article" date="2021" name="IMA Fungus">
        <title>Genomic characterization of three marine fungi, including Emericellopsis atlantica sp. nov. with signatures of a generalist lifestyle and marine biomass degradation.</title>
        <authorList>
            <person name="Hagestad O.C."/>
            <person name="Hou L."/>
            <person name="Andersen J.H."/>
            <person name="Hansen E.H."/>
            <person name="Altermark B."/>
            <person name="Li C."/>
            <person name="Kuhnert E."/>
            <person name="Cox R.J."/>
            <person name="Crous P.W."/>
            <person name="Spatafora J.W."/>
            <person name="Lail K."/>
            <person name="Amirebrahimi M."/>
            <person name="Lipzen A."/>
            <person name="Pangilinan J."/>
            <person name="Andreopoulos W."/>
            <person name="Hayes R.D."/>
            <person name="Ng V."/>
            <person name="Grigoriev I.V."/>
            <person name="Jackson S.A."/>
            <person name="Sutton T.D.S."/>
            <person name="Dobson A.D.W."/>
            <person name="Rama T."/>
        </authorList>
    </citation>
    <scope>NUCLEOTIDE SEQUENCE</scope>
    <source>
        <strain evidence="5">TS7</strain>
    </source>
</reference>
<comment type="caution">
    <text evidence="5">The sequence shown here is derived from an EMBL/GenBank/DDBJ whole genome shotgun (WGS) entry which is preliminary data.</text>
</comment>
<dbReference type="InterPro" id="IPR036770">
    <property type="entry name" value="Ankyrin_rpt-contain_sf"/>
</dbReference>
<dbReference type="InterPro" id="IPR002110">
    <property type="entry name" value="Ankyrin_rpt"/>
</dbReference>
<evidence type="ECO:0000313" key="5">
    <source>
        <dbReference type="EMBL" id="KAG9256210.1"/>
    </source>
</evidence>
<evidence type="ECO:0008006" key="7">
    <source>
        <dbReference type="Google" id="ProtNLM"/>
    </source>
</evidence>
<name>A0A9P7ZQA2_9HYPO</name>
<dbReference type="OrthoDB" id="7464126at2759"/>
<keyword evidence="6" id="KW-1185">Reference proteome</keyword>
<dbReference type="Pfam" id="PF24883">
    <property type="entry name" value="NPHP3_N"/>
    <property type="match status" value="1"/>
</dbReference>
<dbReference type="PANTHER" id="PTHR10039">
    <property type="entry name" value="AMELOGENIN"/>
    <property type="match status" value="1"/>
</dbReference>
<evidence type="ECO:0000256" key="2">
    <source>
        <dbReference type="PROSITE-ProRule" id="PRU00023"/>
    </source>
</evidence>
<gene>
    <name evidence="5" type="ORF">F5Z01DRAFT_498610</name>
</gene>
<dbReference type="Proteomes" id="UP000887229">
    <property type="component" value="Unassembled WGS sequence"/>
</dbReference>
<dbReference type="SUPFAM" id="SSF48403">
    <property type="entry name" value="Ankyrin repeat"/>
    <property type="match status" value="1"/>
</dbReference>
<proteinExistence type="predicted"/>
<dbReference type="GeneID" id="70291171"/>
<dbReference type="InterPro" id="IPR056884">
    <property type="entry name" value="NPHP3-like_N"/>
</dbReference>
<accession>A0A9P7ZQA2</accession>
<evidence type="ECO:0000259" key="4">
    <source>
        <dbReference type="Pfam" id="PF24883"/>
    </source>
</evidence>
<feature type="domain" description="DUF7708" evidence="3">
    <location>
        <begin position="3"/>
        <end position="117"/>
    </location>
</feature>
<dbReference type="InterPro" id="IPR027417">
    <property type="entry name" value="P-loop_NTPase"/>
</dbReference>
<protein>
    <recommendedName>
        <fullName evidence="7">NACHT domain-containing protein</fullName>
    </recommendedName>
</protein>
<dbReference type="Pfam" id="PF24809">
    <property type="entry name" value="DUF7708"/>
    <property type="match status" value="1"/>
</dbReference>
<dbReference type="RefSeq" id="XP_046120134.1">
    <property type="nucleotide sequence ID" value="XM_046260268.1"/>
</dbReference>
<evidence type="ECO:0000259" key="3">
    <source>
        <dbReference type="Pfam" id="PF24809"/>
    </source>
</evidence>
<evidence type="ECO:0000313" key="6">
    <source>
        <dbReference type="Proteomes" id="UP000887229"/>
    </source>
</evidence>
<dbReference type="Gene3D" id="3.40.50.300">
    <property type="entry name" value="P-loop containing nucleotide triphosphate hydrolases"/>
    <property type="match status" value="1"/>
</dbReference>
<dbReference type="EMBL" id="MU251248">
    <property type="protein sequence ID" value="KAG9256210.1"/>
    <property type="molecule type" value="Genomic_DNA"/>
</dbReference>
<dbReference type="InterPro" id="IPR056125">
    <property type="entry name" value="DUF7708"/>
</dbReference>
<dbReference type="AlphaFoldDB" id="A0A9P7ZQA2"/>
<feature type="repeat" description="ANK" evidence="2">
    <location>
        <begin position="815"/>
        <end position="847"/>
    </location>
</feature>
<dbReference type="SMART" id="SM00248">
    <property type="entry name" value="ANK"/>
    <property type="match status" value="3"/>
</dbReference>